<dbReference type="SUPFAM" id="SSF81301">
    <property type="entry name" value="Nucleotidyltransferase"/>
    <property type="match status" value="1"/>
</dbReference>
<keyword evidence="1" id="KW-1133">Transmembrane helix</keyword>
<sequence>MKIDYKHRGLHTIQDIRSFLFKKSKYKQYKSRFFGCVAVGILLLIPTFKSISRVFSFEVFKGISIDDIELLSSIIASLFTILQWCFRYQANNWNREAREIGNYELTYNLSNRRRIGELIYKELPEVIEKEDIYSLYNEKTKYYDSPKEINSYQETCHRMLENCIWNRYLFSKMYEYKRGIAGFVIGLTLFLLPLIIICFRDSSSLVFYMVSVISVSSLIFNFVESLLSAKSIISPIDTLIKELMSIRIDTVEKFQNVYSAYAHINLKSPNIPDRLYQKHREKLNETWVDIRKKLPVSDITLSIHTVLPIIKYILDTNQIDWAVTGSASKVLRGTKMYCSDIDIIIADSRDIERVNNLFTPFIIEKIIFYPSRTIRSYYGKFNIGGINIDVICNIENLIRSNCWVSHPTLEIEKIWFYGVKYPTTSLGFERKVESILAKKNFEQSF</sequence>
<feature type="transmembrane region" description="Helical" evidence="1">
    <location>
        <begin position="180"/>
        <end position="199"/>
    </location>
</feature>
<keyword evidence="1" id="KW-0472">Membrane</keyword>
<comment type="caution">
    <text evidence="2">The sequence shown here is derived from an EMBL/GenBank/DDBJ whole genome shotgun (WGS) entry which is preliminary data.</text>
</comment>
<feature type="transmembrane region" description="Helical" evidence="1">
    <location>
        <begin position="68"/>
        <end position="86"/>
    </location>
</feature>
<dbReference type="OrthoDB" id="9878910at2"/>
<evidence type="ECO:0000313" key="3">
    <source>
        <dbReference type="Proteomes" id="UP000030134"/>
    </source>
</evidence>
<accession>A0A0A2G389</accession>
<dbReference type="AlphaFoldDB" id="A0A0A2G389"/>
<organism evidence="2 3">
    <name type="scientific">Porphyromonas gingivicanis</name>
    <dbReference type="NCBI Taxonomy" id="266762"/>
    <lineage>
        <taxon>Bacteria</taxon>
        <taxon>Pseudomonadati</taxon>
        <taxon>Bacteroidota</taxon>
        <taxon>Bacteroidia</taxon>
        <taxon>Bacteroidales</taxon>
        <taxon>Porphyromonadaceae</taxon>
        <taxon>Porphyromonas</taxon>
    </lineage>
</organism>
<dbReference type="EMBL" id="JQZW01000009">
    <property type="protein sequence ID" value="KGN97758.1"/>
    <property type="molecule type" value="Genomic_DNA"/>
</dbReference>
<dbReference type="eggNOG" id="ENOG5032R18">
    <property type="taxonomic scope" value="Bacteria"/>
</dbReference>
<gene>
    <name evidence="2" type="ORF">HQ36_05705</name>
</gene>
<evidence type="ECO:0000313" key="2">
    <source>
        <dbReference type="EMBL" id="KGN97758.1"/>
    </source>
</evidence>
<dbReference type="RefSeq" id="WP_036884295.1">
    <property type="nucleotide sequence ID" value="NZ_JQZW01000009.1"/>
</dbReference>
<proteinExistence type="predicted"/>
<dbReference type="InterPro" id="IPR043519">
    <property type="entry name" value="NT_sf"/>
</dbReference>
<keyword evidence="1" id="KW-0812">Transmembrane</keyword>
<dbReference type="STRING" id="266762.HQ36_05705"/>
<reference evidence="2 3" key="1">
    <citation type="submission" date="2014-08" db="EMBL/GenBank/DDBJ databases">
        <title>Porphyromonas gingivicanis strain:COT-022_OH1391 Genome sequencing.</title>
        <authorList>
            <person name="Wallis C."/>
            <person name="Deusch O."/>
            <person name="O'Flynn C."/>
            <person name="Davis I."/>
            <person name="Jospin G."/>
            <person name="Darling A.E."/>
            <person name="Coil D.A."/>
            <person name="Alexiev A."/>
            <person name="Horsfall A."/>
            <person name="Kirkwood N."/>
            <person name="Harris S."/>
            <person name="Eisen J.A."/>
        </authorList>
    </citation>
    <scope>NUCLEOTIDE SEQUENCE [LARGE SCALE GENOMIC DNA]</scope>
    <source>
        <strain evidence="3">COT-022 OH1391</strain>
    </source>
</reference>
<evidence type="ECO:0000256" key="1">
    <source>
        <dbReference type="SAM" id="Phobius"/>
    </source>
</evidence>
<dbReference type="Proteomes" id="UP000030134">
    <property type="component" value="Unassembled WGS sequence"/>
</dbReference>
<dbReference type="Gene3D" id="3.30.460.40">
    <property type="match status" value="1"/>
</dbReference>
<name>A0A0A2G389_9PORP</name>
<feature type="transmembrane region" description="Helical" evidence="1">
    <location>
        <begin position="31"/>
        <end position="48"/>
    </location>
</feature>
<protein>
    <submittedName>
        <fullName evidence="2">Uncharacterized protein</fullName>
    </submittedName>
</protein>
<feature type="transmembrane region" description="Helical" evidence="1">
    <location>
        <begin position="205"/>
        <end position="223"/>
    </location>
</feature>
<keyword evidence="3" id="KW-1185">Reference proteome</keyword>